<evidence type="ECO:0000313" key="2">
    <source>
        <dbReference type="Proteomes" id="UP000708576"/>
    </source>
</evidence>
<evidence type="ECO:0008006" key="3">
    <source>
        <dbReference type="Google" id="ProtNLM"/>
    </source>
</evidence>
<name>A0ABS5JRT2_9BACT</name>
<gene>
    <name evidence="1" type="ORF">KEM10_04550</name>
</gene>
<accession>A0ABS5JRT2</accession>
<dbReference type="Proteomes" id="UP000708576">
    <property type="component" value="Unassembled WGS sequence"/>
</dbReference>
<protein>
    <recommendedName>
        <fullName evidence="3">Adenylosuccinate lyase</fullName>
    </recommendedName>
</protein>
<sequence>MNLTQSEVEALISEQWLSGKMKSLANDWSQSADIISVLWKMNRLNEHKMAWRSAYLIDLIHDVNPSIIEPYLKEMIALVAKESNQSIKRHYLRILSQHDLNELADGQFIDLCFKWLGNENTPIAVKAHCMTIIHNITHYYPDLISEFILVLEGLLPYGSKGEVNRAKKILIELEKKKV</sequence>
<keyword evidence="2" id="KW-1185">Reference proteome</keyword>
<proteinExistence type="predicted"/>
<dbReference type="EMBL" id="JAGUCO010000002">
    <property type="protein sequence ID" value="MBS2097538.1"/>
    <property type="molecule type" value="Genomic_DNA"/>
</dbReference>
<reference evidence="1 2" key="1">
    <citation type="journal article" date="2015" name="Int. J. Syst. Evol. Microbiol.">
        <title>Carboxylicivirga linearis sp. nov., isolated from a sea cucumber culture pond.</title>
        <authorList>
            <person name="Wang F.Q."/>
            <person name="Zhou Y.X."/>
            <person name="Lin X.Z."/>
            <person name="Chen G.J."/>
            <person name="Du Z.J."/>
        </authorList>
    </citation>
    <scope>NUCLEOTIDE SEQUENCE [LARGE SCALE GENOMIC DNA]</scope>
    <source>
        <strain evidence="1 2">FB218</strain>
    </source>
</reference>
<evidence type="ECO:0000313" key="1">
    <source>
        <dbReference type="EMBL" id="MBS2097538.1"/>
    </source>
</evidence>
<dbReference type="SUPFAM" id="SSF48371">
    <property type="entry name" value="ARM repeat"/>
    <property type="match status" value="1"/>
</dbReference>
<dbReference type="InterPro" id="IPR016024">
    <property type="entry name" value="ARM-type_fold"/>
</dbReference>
<dbReference type="RefSeq" id="WP_212214063.1">
    <property type="nucleotide sequence ID" value="NZ_JAGUCO010000002.1"/>
</dbReference>
<organism evidence="1 2">
    <name type="scientific">Carboxylicivirga linearis</name>
    <dbReference type="NCBI Taxonomy" id="1628157"/>
    <lineage>
        <taxon>Bacteria</taxon>
        <taxon>Pseudomonadati</taxon>
        <taxon>Bacteroidota</taxon>
        <taxon>Bacteroidia</taxon>
        <taxon>Marinilabiliales</taxon>
        <taxon>Marinilabiliaceae</taxon>
        <taxon>Carboxylicivirga</taxon>
    </lineage>
</organism>
<comment type="caution">
    <text evidence="1">The sequence shown here is derived from an EMBL/GenBank/DDBJ whole genome shotgun (WGS) entry which is preliminary data.</text>
</comment>